<accession>A0ABU2ZX70</accession>
<dbReference type="InterPro" id="IPR000845">
    <property type="entry name" value="Nucleoside_phosphorylase_d"/>
</dbReference>
<comment type="caution">
    <text evidence="3">The sequence shown here is derived from an EMBL/GenBank/DDBJ whole genome shotgun (WGS) entry which is preliminary data.</text>
</comment>
<dbReference type="Gene3D" id="3.40.50.1580">
    <property type="entry name" value="Nucleoside phosphorylase domain"/>
    <property type="match status" value="1"/>
</dbReference>
<dbReference type="Proteomes" id="UP001253545">
    <property type="component" value="Unassembled WGS sequence"/>
</dbReference>
<feature type="signal peptide" evidence="1">
    <location>
        <begin position="1"/>
        <end position="24"/>
    </location>
</feature>
<sequence>MKTWYYTALLILTHSVLLQTAAFAQTSDIQYGPRTFDVENKWTAIVSAYEPEIEAIDKAFAKLDDVKIDQVMNIKGVRYQIGSYKGEPVVIFTTGISVPNAAMTMQMALDYFPIDKVVMMGIAGAINPSFEPGDIAIPARWYFHDESVYVNPDIKNAGKYLLPDYYENALKRYKARELEDPNMPKYKNFGMIHPEEMAVIKEGWESPKQMPYFSATPHLLDLSQKALDTIEQITMPSGKPISVSIGGNGVTGSVFADNGEYRIWLRDVFNAEVTEMESAAVGMVCFINDVDWVIIRSVSDLAGGQHGKNVENVYDAIASGTGTKLMMGLLDQIVTTENTK</sequence>
<keyword evidence="4" id="KW-1185">Reference proteome</keyword>
<reference evidence="3 4" key="1">
    <citation type="submission" date="2023-09" db="EMBL/GenBank/DDBJ databases">
        <authorList>
            <person name="Rey-Velasco X."/>
        </authorList>
    </citation>
    <scope>NUCLEOTIDE SEQUENCE [LARGE SCALE GENOMIC DNA]</scope>
    <source>
        <strain evidence="3 4">P117</strain>
    </source>
</reference>
<evidence type="ECO:0000256" key="1">
    <source>
        <dbReference type="SAM" id="SignalP"/>
    </source>
</evidence>
<dbReference type="InterPro" id="IPR035994">
    <property type="entry name" value="Nucleoside_phosphorylase_sf"/>
</dbReference>
<evidence type="ECO:0000259" key="2">
    <source>
        <dbReference type="Pfam" id="PF01048"/>
    </source>
</evidence>
<name>A0ABU2ZX70_9ALTE</name>
<evidence type="ECO:0000313" key="3">
    <source>
        <dbReference type="EMBL" id="MDT0596164.1"/>
    </source>
</evidence>
<dbReference type="CDD" id="cd09008">
    <property type="entry name" value="MTAN"/>
    <property type="match status" value="1"/>
</dbReference>
<dbReference type="PANTHER" id="PTHR21234:SF42">
    <property type="entry name" value="PHOSPHORYLASE SUPERFAMILY PROTEIN"/>
    <property type="match status" value="1"/>
</dbReference>
<dbReference type="SUPFAM" id="SSF53167">
    <property type="entry name" value="Purine and uridine phosphorylases"/>
    <property type="match status" value="1"/>
</dbReference>
<organism evidence="3 4">
    <name type="scientific">Glaciecola petra</name>
    <dbReference type="NCBI Taxonomy" id="3075602"/>
    <lineage>
        <taxon>Bacteria</taxon>
        <taxon>Pseudomonadati</taxon>
        <taxon>Pseudomonadota</taxon>
        <taxon>Gammaproteobacteria</taxon>
        <taxon>Alteromonadales</taxon>
        <taxon>Alteromonadaceae</taxon>
        <taxon>Glaciecola</taxon>
    </lineage>
</organism>
<dbReference type="RefSeq" id="WP_311369687.1">
    <property type="nucleotide sequence ID" value="NZ_JAVRHX010000005.1"/>
</dbReference>
<dbReference type="Pfam" id="PF01048">
    <property type="entry name" value="PNP_UDP_1"/>
    <property type="match status" value="1"/>
</dbReference>
<evidence type="ECO:0000313" key="4">
    <source>
        <dbReference type="Proteomes" id="UP001253545"/>
    </source>
</evidence>
<feature type="chain" id="PRO_5045096221" evidence="1">
    <location>
        <begin position="25"/>
        <end position="340"/>
    </location>
</feature>
<feature type="domain" description="Nucleoside phosphorylase" evidence="2">
    <location>
        <begin position="44"/>
        <end position="313"/>
    </location>
</feature>
<proteinExistence type="predicted"/>
<dbReference type="EMBL" id="JAVRHX010000005">
    <property type="protein sequence ID" value="MDT0596164.1"/>
    <property type="molecule type" value="Genomic_DNA"/>
</dbReference>
<protein>
    <submittedName>
        <fullName evidence="3">5'-methylthioadenosine/S-adenosylhomocysteine nucleosidase</fullName>
    </submittedName>
</protein>
<dbReference type="PANTHER" id="PTHR21234">
    <property type="entry name" value="PURINE NUCLEOSIDE PHOSPHORYLASE"/>
    <property type="match status" value="1"/>
</dbReference>
<gene>
    <name evidence="3" type="ORF">RM552_15020</name>
</gene>
<keyword evidence="1" id="KW-0732">Signal</keyword>